<dbReference type="EMBL" id="MLJW01006676">
    <property type="protein sequence ID" value="OIQ66338.1"/>
    <property type="molecule type" value="Genomic_DNA"/>
</dbReference>
<proteinExistence type="predicted"/>
<dbReference type="AlphaFoldDB" id="A0A1J5P582"/>
<name>A0A1J5P582_9ZZZZ</name>
<protein>
    <submittedName>
        <fullName evidence="1">Uncharacterized protein</fullName>
    </submittedName>
</protein>
<organism evidence="1">
    <name type="scientific">mine drainage metagenome</name>
    <dbReference type="NCBI Taxonomy" id="410659"/>
    <lineage>
        <taxon>unclassified sequences</taxon>
        <taxon>metagenomes</taxon>
        <taxon>ecological metagenomes</taxon>
    </lineage>
</organism>
<gene>
    <name evidence="1" type="ORF">GALL_520940</name>
</gene>
<reference evidence="1" key="1">
    <citation type="submission" date="2016-10" db="EMBL/GenBank/DDBJ databases">
        <title>Sequence of Gallionella enrichment culture.</title>
        <authorList>
            <person name="Poehlein A."/>
            <person name="Muehling M."/>
            <person name="Daniel R."/>
        </authorList>
    </citation>
    <scope>NUCLEOTIDE SEQUENCE</scope>
</reference>
<sequence length="146" mass="16200">MHPLALGLNDHANTISALVSTDGFDRRAEIRHIKTPAQPFRQGGFHEFNDQRLPLLMDIDPHLVIGQGHHHPASAVFSAAKINITQRQCVTVEVFSKNRHGPSGLRIGHRVQKHQQGFALNPGFVRCVAFQIEYHTGPATRLNHAG</sequence>
<comment type="caution">
    <text evidence="1">The sequence shown here is derived from an EMBL/GenBank/DDBJ whole genome shotgun (WGS) entry which is preliminary data.</text>
</comment>
<evidence type="ECO:0000313" key="1">
    <source>
        <dbReference type="EMBL" id="OIQ66338.1"/>
    </source>
</evidence>
<accession>A0A1J5P582</accession>